<evidence type="ECO:0000256" key="4">
    <source>
        <dbReference type="ARBA" id="ARBA00022801"/>
    </source>
</evidence>
<dbReference type="Pfam" id="PF02789">
    <property type="entry name" value="Peptidase_M17_N"/>
    <property type="match status" value="1"/>
</dbReference>
<dbReference type="Gene3D" id="3.40.630.10">
    <property type="entry name" value="Zn peptidases"/>
    <property type="match status" value="1"/>
</dbReference>
<dbReference type="Pfam" id="PF00883">
    <property type="entry name" value="Peptidase_M17"/>
    <property type="match status" value="1"/>
</dbReference>
<dbReference type="GO" id="GO:0030145">
    <property type="term" value="F:manganese ion binding"/>
    <property type="evidence" value="ECO:0007669"/>
    <property type="project" value="InterPro"/>
</dbReference>
<evidence type="ECO:0000259" key="5">
    <source>
        <dbReference type="PROSITE" id="PS00631"/>
    </source>
</evidence>
<dbReference type="AlphaFoldDB" id="A0A3B1D9G7"/>
<dbReference type="SUPFAM" id="SSF52949">
    <property type="entry name" value="Macro domain-like"/>
    <property type="match status" value="1"/>
</dbReference>
<gene>
    <name evidence="6" type="ORF">MNBD_NITROSPINAE05-499</name>
</gene>
<accession>A0A3B1D9G7</accession>
<name>A0A3B1D9G7_9ZZZZ</name>
<dbReference type="GO" id="GO:0005737">
    <property type="term" value="C:cytoplasm"/>
    <property type="evidence" value="ECO:0007669"/>
    <property type="project" value="InterPro"/>
</dbReference>
<feature type="domain" description="Cytosol aminopeptidase" evidence="5">
    <location>
        <begin position="353"/>
        <end position="360"/>
    </location>
</feature>
<dbReference type="SUPFAM" id="SSF53187">
    <property type="entry name" value="Zn-dependent exopeptidases"/>
    <property type="match status" value="1"/>
</dbReference>
<dbReference type="GO" id="GO:0070006">
    <property type="term" value="F:metalloaminopeptidase activity"/>
    <property type="evidence" value="ECO:0007669"/>
    <property type="project" value="InterPro"/>
</dbReference>
<reference evidence="6" key="1">
    <citation type="submission" date="2018-06" db="EMBL/GenBank/DDBJ databases">
        <authorList>
            <person name="Zhirakovskaya E."/>
        </authorList>
    </citation>
    <scope>NUCLEOTIDE SEQUENCE</scope>
</reference>
<evidence type="ECO:0000256" key="1">
    <source>
        <dbReference type="ARBA" id="ARBA00009528"/>
    </source>
</evidence>
<dbReference type="InterPro" id="IPR008283">
    <property type="entry name" value="Peptidase_M17_N"/>
</dbReference>
<proteinExistence type="inferred from homology"/>
<dbReference type="InterPro" id="IPR000819">
    <property type="entry name" value="Peptidase_M17_C"/>
</dbReference>
<dbReference type="PANTHER" id="PTHR11963">
    <property type="entry name" value="LEUCINE AMINOPEPTIDASE-RELATED"/>
    <property type="match status" value="1"/>
</dbReference>
<feature type="non-terminal residue" evidence="6">
    <location>
        <position position="380"/>
    </location>
</feature>
<evidence type="ECO:0000256" key="3">
    <source>
        <dbReference type="ARBA" id="ARBA00022670"/>
    </source>
</evidence>
<dbReference type="CDD" id="cd00433">
    <property type="entry name" value="Peptidase_M17"/>
    <property type="match status" value="1"/>
</dbReference>
<dbReference type="GO" id="GO:0006508">
    <property type="term" value="P:proteolysis"/>
    <property type="evidence" value="ECO:0007669"/>
    <property type="project" value="UniProtKB-KW"/>
</dbReference>
<evidence type="ECO:0000256" key="2">
    <source>
        <dbReference type="ARBA" id="ARBA00022438"/>
    </source>
</evidence>
<dbReference type="EC" id="3.4.11.1" evidence="6"/>
<keyword evidence="3" id="KW-0645">Protease</keyword>
<keyword evidence="4 6" id="KW-0378">Hydrolase</keyword>
<evidence type="ECO:0000313" key="6">
    <source>
        <dbReference type="EMBL" id="VAX32608.1"/>
    </source>
</evidence>
<protein>
    <submittedName>
        <fullName evidence="6">Cytosol aminopeptidase PepA</fullName>
        <ecNumber evidence="6">3.4.11.1</ecNumber>
    </submittedName>
</protein>
<comment type="similarity">
    <text evidence="1">Belongs to the peptidase M17 family.</text>
</comment>
<dbReference type="PROSITE" id="PS00631">
    <property type="entry name" value="CYTOSOL_AP"/>
    <property type="match status" value="1"/>
</dbReference>
<dbReference type="InterPro" id="IPR043472">
    <property type="entry name" value="Macro_dom-like"/>
</dbReference>
<dbReference type="Gene3D" id="3.40.220.10">
    <property type="entry name" value="Leucine Aminopeptidase, subunit E, domain 1"/>
    <property type="match status" value="1"/>
</dbReference>
<dbReference type="PRINTS" id="PR00481">
    <property type="entry name" value="LAMNOPPTDASE"/>
</dbReference>
<keyword evidence="2 6" id="KW-0031">Aminopeptidase</keyword>
<dbReference type="EMBL" id="UOGG01000212">
    <property type="protein sequence ID" value="VAX32608.1"/>
    <property type="molecule type" value="Genomic_DNA"/>
</dbReference>
<feature type="non-terminal residue" evidence="6">
    <location>
        <position position="1"/>
    </location>
</feature>
<dbReference type="InterPro" id="IPR011356">
    <property type="entry name" value="Leucine_aapep/pepB"/>
</dbReference>
<sequence length="380" mass="40413">PTVKIEQLFEPKSRFLVLFCPEGKKPVGDLKNIDVALQGPVASAFKEKRFEGKPNQTLMLNAQGKMKAANVLLVGIGKPGEVTQDNLRQAAGVAANLAEAAQFKKITFYLPDGELEKNLTKDKNLSSGETASAVAEGGNLALYHFDIYKSVEKGEEPSRIEEITLLTNSKSALTKIKQASVRAAIIAAGVCRARDLISEPGNTATPTYLADTAKKIAKQHKMTCKILEEKEMQKLGMGSLLGVAKGSHQPPKFIILEYKGGKKSEAPIAIVGKAVTFDTGGISLKPPGNMDEMKMDMSGGAVTMGTLQAVAALKLPINVVGLIPSVENMPGGSAIRPGDILKSMSGKTIEVLNTDAEGRLILADALSYAAKFKPRAIVDL</sequence>
<dbReference type="PANTHER" id="PTHR11963:SF23">
    <property type="entry name" value="CYTOSOL AMINOPEPTIDASE"/>
    <property type="match status" value="1"/>
</dbReference>
<organism evidence="6">
    <name type="scientific">hydrothermal vent metagenome</name>
    <dbReference type="NCBI Taxonomy" id="652676"/>
    <lineage>
        <taxon>unclassified sequences</taxon>
        <taxon>metagenomes</taxon>
        <taxon>ecological metagenomes</taxon>
    </lineage>
</organism>